<dbReference type="Pfam" id="PF00196">
    <property type="entry name" value="GerE"/>
    <property type="match status" value="1"/>
</dbReference>
<evidence type="ECO:0000256" key="5">
    <source>
        <dbReference type="PROSITE-ProRule" id="PRU00169"/>
    </source>
</evidence>
<dbReference type="GO" id="GO:0003677">
    <property type="term" value="F:DNA binding"/>
    <property type="evidence" value="ECO:0007669"/>
    <property type="project" value="UniProtKB-KW"/>
</dbReference>
<dbReference type="InterPro" id="IPR016032">
    <property type="entry name" value="Sig_transdc_resp-reg_C-effctor"/>
</dbReference>
<organism evidence="8 9">
    <name type="scientific">Chitinophaga lutea</name>
    <dbReference type="NCBI Taxonomy" id="2488634"/>
    <lineage>
        <taxon>Bacteria</taxon>
        <taxon>Pseudomonadati</taxon>
        <taxon>Bacteroidota</taxon>
        <taxon>Chitinophagia</taxon>
        <taxon>Chitinophagales</taxon>
        <taxon>Chitinophagaceae</taxon>
        <taxon>Chitinophaga</taxon>
    </lineage>
</organism>
<evidence type="ECO:0000256" key="3">
    <source>
        <dbReference type="ARBA" id="ARBA00023125"/>
    </source>
</evidence>
<dbReference type="AlphaFoldDB" id="A0A3N4Q8P3"/>
<feature type="domain" description="HTH luxR-type" evidence="6">
    <location>
        <begin position="146"/>
        <end position="211"/>
    </location>
</feature>
<dbReference type="Pfam" id="PF00072">
    <property type="entry name" value="Response_reg"/>
    <property type="match status" value="1"/>
</dbReference>
<dbReference type="CDD" id="cd06170">
    <property type="entry name" value="LuxR_C_like"/>
    <property type="match status" value="1"/>
</dbReference>
<dbReference type="SUPFAM" id="SSF52172">
    <property type="entry name" value="CheY-like"/>
    <property type="match status" value="1"/>
</dbReference>
<proteinExistence type="predicted"/>
<dbReference type="InterPro" id="IPR039420">
    <property type="entry name" value="WalR-like"/>
</dbReference>
<dbReference type="Proteomes" id="UP000278351">
    <property type="component" value="Unassembled WGS sequence"/>
</dbReference>
<dbReference type="PANTHER" id="PTHR43214">
    <property type="entry name" value="TWO-COMPONENT RESPONSE REGULATOR"/>
    <property type="match status" value="1"/>
</dbReference>
<dbReference type="InterPro" id="IPR011006">
    <property type="entry name" value="CheY-like_superfamily"/>
</dbReference>
<dbReference type="RefSeq" id="WP_123847084.1">
    <property type="nucleotide sequence ID" value="NZ_RPDH01000002.1"/>
</dbReference>
<evidence type="ECO:0000313" key="9">
    <source>
        <dbReference type="Proteomes" id="UP000278351"/>
    </source>
</evidence>
<dbReference type="EMBL" id="RPDH01000002">
    <property type="protein sequence ID" value="RPE08084.1"/>
    <property type="molecule type" value="Genomic_DNA"/>
</dbReference>
<dbReference type="SMART" id="SM00448">
    <property type="entry name" value="REC"/>
    <property type="match status" value="1"/>
</dbReference>
<dbReference type="PROSITE" id="PS50043">
    <property type="entry name" value="HTH_LUXR_2"/>
    <property type="match status" value="1"/>
</dbReference>
<gene>
    <name evidence="8" type="ORF">EGT74_13515</name>
</gene>
<evidence type="ECO:0000313" key="8">
    <source>
        <dbReference type="EMBL" id="RPE08084.1"/>
    </source>
</evidence>
<dbReference type="PROSITE" id="PS50110">
    <property type="entry name" value="RESPONSE_REGULATORY"/>
    <property type="match status" value="1"/>
</dbReference>
<keyword evidence="3 8" id="KW-0238">DNA-binding</keyword>
<accession>A0A3N4Q8P3</accession>
<dbReference type="Gene3D" id="1.10.10.10">
    <property type="entry name" value="Winged helix-like DNA-binding domain superfamily/Winged helix DNA-binding domain"/>
    <property type="match status" value="1"/>
</dbReference>
<keyword evidence="1 5" id="KW-0597">Phosphoprotein</keyword>
<evidence type="ECO:0000259" key="6">
    <source>
        <dbReference type="PROSITE" id="PS50043"/>
    </source>
</evidence>
<feature type="domain" description="Response regulatory" evidence="7">
    <location>
        <begin position="4"/>
        <end position="122"/>
    </location>
</feature>
<name>A0A3N4Q8P3_9BACT</name>
<keyword evidence="2" id="KW-0805">Transcription regulation</keyword>
<evidence type="ECO:0000256" key="4">
    <source>
        <dbReference type="ARBA" id="ARBA00023163"/>
    </source>
</evidence>
<dbReference type="InterPro" id="IPR036388">
    <property type="entry name" value="WH-like_DNA-bd_sf"/>
</dbReference>
<dbReference type="GO" id="GO:0000160">
    <property type="term" value="P:phosphorelay signal transduction system"/>
    <property type="evidence" value="ECO:0007669"/>
    <property type="project" value="InterPro"/>
</dbReference>
<dbReference type="InterPro" id="IPR001789">
    <property type="entry name" value="Sig_transdc_resp-reg_receiver"/>
</dbReference>
<evidence type="ECO:0000256" key="2">
    <source>
        <dbReference type="ARBA" id="ARBA00023015"/>
    </source>
</evidence>
<dbReference type="SUPFAM" id="SSF46894">
    <property type="entry name" value="C-terminal effector domain of the bipartite response regulators"/>
    <property type="match status" value="1"/>
</dbReference>
<keyword evidence="9" id="KW-1185">Reference proteome</keyword>
<dbReference type="CDD" id="cd17535">
    <property type="entry name" value="REC_NarL-like"/>
    <property type="match status" value="1"/>
</dbReference>
<protein>
    <submittedName>
        <fullName evidence="8">DNA-binding response regulator</fullName>
    </submittedName>
</protein>
<comment type="caution">
    <text evidence="8">The sequence shown here is derived from an EMBL/GenBank/DDBJ whole genome shotgun (WGS) entry which is preliminary data.</text>
</comment>
<dbReference type="PRINTS" id="PR00038">
    <property type="entry name" value="HTHLUXR"/>
</dbReference>
<feature type="modified residue" description="4-aspartylphosphate" evidence="5">
    <location>
        <position position="57"/>
    </location>
</feature>
<evidence type="ECO:0000256" key="1">
    <source>
        <dbReference type="ARBA" id="ARBA00022553"/>
    </source>
</evidence>
<dbReference type="SMART" id="SM00421">
    <property type="entry name" value="HTH_LUXR"/>
    <property type="match status" value="1"/>
</dbReference>
<keyword evidence="4" id="KW-0804">Transcription</keyword>
<dbReference type="Gene3D" id="3.40.50.2300">
    <property type="match status" value="1"/>
</dbReference>
<dbReference type="InterPro" id="IPR058245">
    <property type="entry name" value="NreC/VraR/RcsB-like_REC"/>
</dbReference>
<dbReference type="InterPro" id="IPR000792">
    <property type="entry name" value="Tscrpt_reg_LuxR_C"/>
</dbReference>
<dbReference type="PANTHER" id="PTHR43214:SF41">
    <property type="entry name" value="NITRATE_NITRITE RESPONSE REGULATOR PROTEIN NARP"/>
    <property type="match status" value="1"/>
</dbReference>
<evidence type="ECO:0000259" key="7">
    <source>
        <dbReference type="PROSITE" id="PS50110"/>
    </source>
</evidence>
<sequence length="215" mass="24650">MTYSIVIVDDHLLIAKAIATIVEGFRDFEVLYEAENGQALTARFAQPRNIPDIVLLDITMPLMDGFETASWLKEHHPEVLVMALSVQDDEDALIRMIKHGARGYLHKNVHPTELEKALYTLVNKGMYFPDWATSKVFRTIAEPRDETRLTHKLSQREIEFLQFAATELTYKEIGEKMFCSPRTVESYRDSLFEKLGLKTRVGLVMYAVKNGLVKL</sequence>
<reference evidence="8 9" key="1">
    <citation type="submission" date="2018-11" db="EMBL/GenBank/DDBJ databases">
        <title>Chitinophaga lutea sp.nov., isolate from arsenic contaminated soil.</title>
        <authorList>
            <person name="Zong Y."/>
        </authorList>
    </citation>
    <scope>NUCLEOTIDE SEQUENCE [LARGE SCALE GENOMIC DNA]</scope>
    <source>
        <strain evidence="8 9">ZY74</strain>
    </source>
</reference>
<dbReference type="GO" id="GO:0006355">
    <property type="term" value="P:regulation of DNA-templated transcription"/>
    <property type="evidence" value="ECO:0007669"/>
    <property type="project" value="InterPro"/>
</dbReference>
<dbReference type="OrthoDB" id="9797341at2"/>